<protein>
    <submittedName>
        <fullName evidence="2">Uncharacterized protein</fullName>
    </submittedName>
</protein>
<feature type="compositionally biased region" description="Polar residues" evidence="1">
    <location>
        <begin position="1"/>
        <end position="15"/>
    </location>
</feature>
<evidence type="ECO:0000256" key="1">
    <source>
        <dbReference type="SAM" id="MobiDB-lite"/>
    </source>
</evidence>
<dbReference type="AlphaFoldDB" id="A0A2G8RTS0"/>
<feature type="region of interest" description="Disordered" evidence="1">
    <location>
        <begin position="1"/>
        <end position="37"/>
    </location>
</feature>
<proteinExistence type="predicted"/>
<evidence type="ECO:0000313" key="2">
    <source>
        <dbReference type="EMBL" id="PIL24893.1"/>
    </source>
</evidence>
<comment type="caution">
    <text evidence="2">The sequence shown here is derived from an EMBL/GenBank/DDBJ whole genome shotgun (WGS) entry which is preliminary data.</text>
</comment>
<dbReference type="Proteomes" id="UP000230002">
    <property type="component" value="Unassembled WGS sequence"/>
</dbReference>
<dbReference type="EMBL" id="AYKW01000056">
    <property type="protein sequence ID" value="PIL24893.1"/>
    <property type="molecule type" value="Genomic_DNA"/>
</dbReference>
<evidence type="ECO:0000313" key="3">
    <source>
        <dbReference type="Proteomes" id="UP000230002"/>
    </source>
</evidence>
<feature type="compositionally biased region" description="Low complexity" evidence="1">
    <location>
        <begin position="23"/>
        <end position="34"/>
    </location>
</feature>
<gene>
    <name evidence="2" type="ORF">GSI_12780</name>
</gene>
<accession>A0A2G8RTS0</accession>
<reference evidence="2 3" key="1">
    <citation type="journal article" date="2015" name="Sci. Rep.">
        <title>Chromosome-level genome map provides insights into diverse defense mechanisms in the medicinal fungus Ganoderma sinense.</title>
        <authorList>
            <person name="Zhu Y."/>
            <person name="Xu J."/>
            <person name="Sun C."/>
            <person name="Zhou S."/>
            <person name="Xu H."/>
            <person name="Nelson D.R."/>
            <person name="Qian J."/>
            <person name="Song J."/>
            <person name="Luo H."/>
            <person name="Xiang L."/>
            <person name="Li Y."/>
            <person name="Xu Z."/>
            <person name="Ji A."/>
            <person name="Wang L."/>
            <person name="Lu S."/>
            <person name="Hayward A."/>
            <person name="Sun W."/>
            <person name="Li X."/>
            <person name="Schwartz D.C."/>
            <person name="Wang Y."/>
            <person name="Chen S."/>
        </authorList>
    </citation>
    <scope>NUCLEOTIDE SEQUENCE [LARGE SCALE GENOMIC DNA]</scope>
    <source>
        <strain evidence="2 3">ZZ0214-1</strain>
    </source>
</reference>
<organism evidence="2 3">
    <name type="scientific">Ganoderma sinense ZZ0214-1</name>
    <dbReference type="NCBI Taxonomy" id="1077348"/>
    <lineage>
        <taxon>Eukaryota</taxon>
        <taxon>Fungi</taxon>
        <taxon>Dikarya</taxon>
        <taxon>Basidiomycota</taxon>
        <taxon>Agaricomycotina</taxon>
        <taxon>Agaricomycetes</taxon>
        <taxon>Polyporales</taxon>
        <taxon>Polyporaceae</taxon>
        <taxon>Ganoderma</taxon>
    </lineage>
</organism>
<sequence>MRRATASDSSSSVRMPTSDGCVSTTSAAADAATPAPSPVWRCTPIAACASATASFVPSPQKSTVSPFAESSLMYACLSTGRQLARTRSAGIPRTVAGDETAAGWSPLRMETRMLRVARAWMTDSASGRRVSESPKTATRRMPWMTQNVVRPWANSG</sequence>
<keyword evidence="3" id="KW-1185">Reference proteome</keyword>
<name>A0A2G8RTS0_9APHY</name>